<dbReference type="SUPFAM" id="SSF48179">
    <property type="entry name" value="6-phosphogluconate dehydrogenase C-terminal domain-like"/>
    <property type="match status" value="1"/>
</dbReference>
<dbReference type="PANTHER" id="PTHR21363:SF0">
    <property type="entry name" value="PREPHENATE DEHYDROGENASE [NADP(+)]"/>
    <property type="match status" value="1"/>
</dbReference>
<dbReference type="InterPro" id="IPR046825">
    <property type="entry name" value="PDH_C"/>
</dbReference>
<dbReference type="Pfam" id="PF20463">
    <property type="entry name" value="PDH_C"/>
    <property type="match status" value="1"/>
</dbReference>
<dbReference type="InterPro" id="IPR008927">
    <property type="entry name" value="6-PGluconate_DH-like_C_sf"/>
</dbReference>
<sequence>MNLAILGAGKMGRWFAKLGKETNWNVKISDLDQEKAQQVADELNLKFSKTNEEAVGEAEIVIVSVPIKKTPGVIRKIGDHLGENTLLMDIASVKEQAVEAMKSLETNSELASIHPLFGPGAEDLNDKNIVSVPVRTGELYEQFKKILSERGARIIEMEADEHDQIMSLTQSLTHFTLLTFLSTVNRTKNFEKAKDLATPMFQKLLDLSRAFLHEDPELCGSIQTENRYSPMARNSSREASRTLDVAIKAENIKFIKEIFEEARKNLGSEEIESEYEKLYRKEDQG</sequence>
<comment type="caution">
    <text evidence="3">The sequence shown here is derived from an EMBL/GenBank/DDBJ whole genome shotgun (WGS) entry which is preliminary data.</text>
</comment>
<dbReference type="SUPFAM" id="SSF51735">
    <property type="entry name" value="NAD(P)-binding Rossmann-fold domains"/>
    <property type="match status" value="1"/>
</dbReference>
<accession>A0A133UU71</accession>
<dbReference type="Proteomes" id="UP000070463">
    <property type="component" value="Unassembled WGS sequence"/>
</dbReference>
<evidence type="ECO:0000256" key="1">
    <source>
        <dbReference type="ARBA" id="ARBA00023002"/>
    </source>
</evidence>
<dbReference type="InterPro" id="IPR046826">
    <property type="entry name" value="PDH_N"/>
</dbReference>
<proteinExistence type="predicted"/>
<organism evidence="3 4">
    <name type="scientific">candidate division MSBL1 archaeon SCGC-AAA259I09</name>
    <dbReference type="NCBI Taxonomy" id="1698267"/>
    <lineage>
        <taxon>Archaea</taxon>
        <taxon>Methanobacteriati</taxon>
        <taxon>Methanobacteriota</taxon>
        <taxon>candidate division MSBL1</taxon>
    </lineage>
</organism>
<dbReference type="Gene3D" id="3.40.50.720">
    <property type="entry name" value="NAD(P)-binding Rossmann-like Domain"/>
    <property type="match status" value="1"/>
</dbReference>
<dbReference type="PANTHER" id="PTHR21363">
    <property type="entry name" value="PREPHENATE DEHYDROGENASE"/>
    <property type="match status" value="1"/>
</dbReference>
<keyword evidence="4" id="KW-1185">Reference proteome</keyword>
<dbReference type="GO" id="GO:0006571">
    <property type="term" value="P:tyrosine biosynthetic process"/>
    <property type="evidence" value="ECO:0007669"/>
    <property type="project" value="InterPro"/>
</dbReference>
<dbReference type="InterPro" id="IPR050812">
    <property type="entry name" value="Preph/Arog_dehydrog"/>
</dbReference>
<evidence type="ECO:0000313" key="3">
    <source>
        <dbReference type="EMBL" id="KXA97762.1"/>
    </source>
</evidence>
<dbReference type="InterPro" id="IPR036291">
    <property type="entry name" value="NAD(P)-bd_dom_sf"/>
</dbReference>
<protein>
    <recommendedName>
        <fullName evidence="2">Prephenate/arogenate dehydrogenase domain-containing protein</fullName>
    </recommendedName>
</protein>
<dbReference type="EMBL" id="LHXR01000020">
    <property type="protein sequence ID" value="KXA97762.1"/>
    <property type="molecule type" value="Genomic_DNA"/>
</dbReference>
<dbReference type="Pfam" id="PF02153">
    <property type="entry name" value="PDH_N"/>
    <property type="match status" value="1"/>
</dbReference>
<dbReference type="GO" id="GO:0008977">
    <property type="term" value="F:prephenate dehydrogenase (NAD+) activity"/>
    <property type="evidence" value="ECO:0007669"/>
    <property type="project" value="InterPro"/>
</dbReference>
<feature type="domain" description="Prephenate/arogenate dehydrogenase" evidence="2">
    <location>
        <begin position="1"/>
        <end position="277"/>
    </location>
</feature>
<name>A0A133UU71_9EURY</name>
<dbReference type="InterPro" id="IPR003099">
    <property type="entry name" value="Prephen_DH"/>
</dbReference>
<dbReference type="GO" id="GO:0070403">
    <property type="term" value="F:NAD+ binding"/>
    <property type="evidence" value="ECO:0007669"/>
    <property type="project" value="InterPro"/>
</dbReference>
<reference evidence="3 4" key="1">
    <citation type="journal article" date="2016" name="Sci. Rep.">
        <title>Metabolic traits of an uncultured archaeal lineage -MSBL1- from brine pools of the Red Sea.</title>
        <authorList>
            <person name="Mwirichia R."/>
            <person name="Alam I."/>
            <person name="Rashid M."/>
            <person name="Vinu M."/>
            <person name="Ba-Alawi W."/>
            <person name="Anthony Kamau A."/>
            <person name="Kamanda Ngugi D."/>
            <person name="Goker M."/>
            <person name="Klenk H.P."/>
            <person name="Bajic V."/>
            <person name="Stingl U."/>
        </authorList>
    </citation>
    <scope>NUCLEOTIDE SEQUENCE [LARGE SCALE GENOMIC DNA]</scope>
    <source>
        <strain evidence="3">SCGC-AAA259I09</strain>
    </source>
</reference>
<evidence type="ECO:0000259" key="2">
    <source>
        <dbReference type="PROSITE" id="PS51176"/>
    </source>
</evidence>
<dbReference type="PROSITE" id="PS51176">
    <property type="entry name" value="PDH_ADH"/>
    <property type="match status" value="1"/>
</dbReference>
<dbReference type="GO" id="GO:0004665">
    <property type="term" value="F:prephenate dehydrogenase (NADP+) activity"/>
    <property type="evidence" value="ECO:0007669"/>
    <property type="project" value="InterPro"/>
</dbReference>
<dbReference type="AlphaFoldDB" id="A0A133UU71"/>
<evidence type="ECO:0000313" key="4">
    <source>
        <dbReference type="Proteomes" id="UP000070463"/>
    </source>
</evidence>
<dbReference type="Gene3D" id="1.10.3660.10">
    <property type="entry name" value="6-phosphogluconate dehydrogenase C-terminal like domain"/>
    <property type="match status" value="1"/>
</dbReference>
<gene>
    <name evidence="3" type="ORF">AKJ37_02325</name>
</gene>
<keyword evidence="1" id="KW-0560">Oxidoreductase</keyword>